<dbReference type="OrthoDB" id="6078202at2"/>
<dbReference type="HOGENOM" id="CLU_163138_0_0_6"/>
<proteinExistence type="predicted"/>
<feature type="coiled-coil region" evidence="1">
    <location>
        <begin position="67"/>
        <end position="120"/>
    </location>
</feature>
<evidence type="ECO:0000313" key="3">
    <source>
        <dbReference type="Proteomes" id="UP000006764"/>
    </source>
</evidence>
<evidence type="ECO:0000313" key="2">
    <source>
        <dbReference type="EMBL" id="AJD48156.1"/>
    </source>
</evidence>
<keyword evidence="3" id="KW-1185">Reference proteome</keyword>
<reference evidence="2 3" key="1">
    <citation type="journal article" date="2012" name="J. Bacteriol.">
        <title>Genome sequence of an alkane-degrading bacterium, Alcanivorax pacificus type strain W11-5, isolated from deep sea sediment.</title>
        <authorList>
            <person name="Lai Q."/>
            <person name="Shao Z."/>
        </authorList>
    </citation>
    <scope>NUCLEOTIDE SEQUENCE [LARGE SCALE GENOMIC DNA]</scope>
    <source>
        <strain evidence="2 3">W11-5</strain>
    </source>
</reference>
<sequence>MPETNKESLDQINARVERAREELKDALAQARKAVRGVVTRVTDRGTELFNELVKTGESLQQERAKAQKAAQKKATEAQDLLTSLRQRTASLFGLPTQDDIAALDKKLNSLTRKVRKIEKATGAA</sequence>
<feature type="coiled-coil region" evidence="1">
    <location>
        <begin position="6"/>
        <end position="36"/>
    </location>
</feature>
<dbReference type="Proteomes" id="UP000006764">
    <property type="component" value="Chromosome"/>
</dbReference>
<organism evidence="2 3">
    <name type="scientific">Isoalcanivorax pacificus W11-5</name>
    <dbReference type="NCBI Taxonomy" id="391936"/>
    <lineage>
        <taxon>Bacteria</taxon>
        <taxon>Pseudomonadati</taxon>
        <taxon>Pseudomonadota</taxon>
        <taxon>Gammaproteobacteria</taxon>
        <taxon>Oceanospirillales</taxon>
        <taxon>Alcanivoracaceae</taxon>
        <taxon>Isoalcanivorax</taxon>
    </lineage>
</organism>
<dbReference type="KEGG" id="apac:S7S_08710"/>
<gene>
    <name evidence="2" type="ORF">S7S_08710</name>
</gene>
<accession>A0A0B4XLY9</accession>
<keyword evidence="1" id="KW-0175">Coiled coil</keyword>
<dbReference type="EMBL" id="CP004387">
    <property type="protein sequence ID" value="AJD48156.1"/>
    <property type="molecule type" value="Genomic_DNA"/>
</dbReference>
<dbReference type="STRING" id="391936.S7S_08710"/>
<evidence type="ECO:0008006" key="4">
    <source>
        <dbReference type="Google" id="ProtNLM"/>
    </source>
</evidence>
<dbReference type="AlphaFoldDB" id="A0A0B4XLY9"/>
<evidence type="ECO:0000256" key="1">
    <source>
        <dbReference type="SAM" id="Coils"/>
    </source>
</evidence>
<name>A0A0B4XLY9_9GAMM</name>
<protein>
    <recommendedName>
        <fullName evidence="4">Poly(Hydroxyalkanoate) granule-associated protein</fullName>
    </recommendedName>
</protein>
<dbReference type="RefSeq" id="WP_008737556.1">
    <property type="nucleotide sequence ID" value="NZ_CP004387.1"/>
</dbReference>